<dbReference type="EMBL" id="JABWMJ010000008">
    <property type="protein sequence ID" value="NUZ07394.1"/>
    <property type="molecule type" value="Genomic_DNA"/>
</dbReference>
<organism evidence="3 4">
    <name type="scientific">Piscinibacter koreensis</name>
    <dbReference type="NCBI Taxonomy" id="2742824"/>
    <lineage>
        <taxon>Bacteria</taxon>
        <taxon>Pseudomonadati</taxon>
        <taxon>Pseudomonadota</taxon>
        <taxon>Betaproteobacteria</taxon>
        <taxon>Burkholderiales</taxon>
        <taxon>Sphaerotilaceae</taxon>
        <taxon>Piscinibacter</taxon>
    </lineage>
</organism>
<dbReference type="InterPro" id="IPR024463">
    <property type="entry name" value="Transposase_TnpC_homeodom"/>
</dbReference>
<dbReference type="Pfam" id="PF13007">
    <property type="entry name" value="LZ_Tnp_IS66"/>
    <property type="match status" value="1"/>
</dbReference>
<evidence type="ECO:0000259" key="2">
    <source>
        <dbReference type="Pfam" id="PF13007"/>
    </source>
</evidence>
<dbReference type="Proteomes" id="UP000529637">
    <property type="component" value="Unassembled WGS sequence"/>
</dbReference>
<feature type="compositionally biased region" description="Low complexity" evidence="1">
    <location>
        <begin position="87"/>
        <end position="101"/>
    </location>
</feature>
<reference evidence="3 4" key="1">
    <citation type="submission" date="2020-06" db="EMBL/GenBank/DDBJ databases">
        <title>Schlegella sp. ID0723 isolated from air conditioner.</title>
        <authorList>
            <person name="Kim D.Y."/>
            <person name="Kim D.-U."/>
        </authorList>
    </citation>
    <scope>NUCLEOTIDE SEQUENCE [LARGE SCALE GENOMIC DNA]</scope>
    <source>
        <strain evidence="3 4">ID0723</strain>
    </source>
</reference>
<keyword evidence="4" id="KW-1185">Reference proteome</keyword>
<accession>A0A7Y6NQI2</accession>
<dbReference type="AlphaFoldDB" id="A0A7Y6NQI2"/>
<comment type="caution">
    <text evidence="3">The sequence shown here is derived from an EMBL/GenBank/DDBJ whole genome shotgun (WGS) entry which is preliminary data.</text>
</comment>
<proteinExistence type="predicted"/>
<evidence type="ECO:0000313" key="3">
    <source>
        <dbReference type="EMBL" id="NUZ07394.1"/>
    </source>
</evidence>
<feature type="domain" description="Transposase TnpC homeodomain" evidence="2">
    <location>
        <begin position="39"/>
        <end position="112"/>
    </location>
</feature>
<protein>
    <recommendedName>
        <fullName evidence="2">Transposase TnpC homeodomain domain-containing protein</fullName>
    </recommendedName>
</protein>
<name>A0A7Y6NQI2_9BURK</name>
<evidence type="ECO:0000256" key="1">
    <source>
        <dbReference type="SAM" id="MobiDB-lite"/>
    </source>
</evidence>
<feature type="region of interest" description="Disordered" evidence="1">
    <location>
        <begin position="84"/>
        <end position="105"/>
    </location>
</feature>
<sequence>MPQDAAPPPPPEDSAEALRLVVQARDAEIHMLKLLVQKLKLQVARRNRMLFGSASERFTEGVKSAQGTLLEGEVLDGHLAGRAQGRATSAPVSPAANSSAADRSLPAHLPREAHIHRPETTEAHRDAAGQACGCAECGGRLREIGRDVAEQLEYVPGRELPLDDRARPGDILLVLAVQHVVVDLARARVDRHRADDGIGCVAQQGRSPVGLVDAFVLAFDGQRVAEVRCEGRAPRPRKLPALAVVAHRRVRALGGVHVGAQHVAVARASAEAALHAGGELPLRACHGPAIGLVASHIRDLGDDVDRAADGTAAVQEARGAADGFHAVDDPGIHGPRRDGVVLDRDAVVQLGQARGAEAAIEGRARGTGLAGERDAGHGLVHVLGVERPHGVDGLAVDDGHAGRGLAKGDWQARGGGGPRVEFGRSGAGDLDALQCAFGRGSRVGAVALG</sequence>
<evidence type="ECO:0000313" key="4">
    <source>
        <dbReference type="Proteomes" id="UP000529637"/>
    </source>
</evidence>
<gene>
    <name evidence="3" type="ORF">HQN59_16645</name>
</gene>